<organism evidence="2 3">
    <name type="scientific">Ficedula albicollis</name>
    <name type="common">Collared flycatcher</name>
    <name type="synonym">Muscicapa albicollis</name>
    <dbReference type="NCBI Taxonomy" id="59894"/>
    <lineage>
        <taxon>Eukaryota</taxon>
        <taxon>Metazoa</taxon>
        <taxon>Chordata</taxon>
        <taxon>Craniata</taxon>
        <taxon>Vertebrata</taxon>
        <taxon>Euteleostomi</taxon>
        <taxon>Archelosauria</taxon>
        <taxon>Archosauria</taxon>
        <taxon>Dinosauria</taxon>
        <taxon>Saurischia</taxon>
        <taxon>Theropoda</taxon>
        <taxon>Coelurosauria</taxon>
        <taxon>Aves</taxon>
        <taxon>Neognathae</taxon>
        <taxon>Neoaves</taxon>
        <taxon>Telluraves</taxon>
        <taxon>Australaves</taxon>
        <taxon>Passeriformes</taxon>
        <taxon>Muscicapidae</taxon>
        <taxon>Ficedula</taxon>
    </lineage>
</organism>
<keyword evidence="3" id="KW-1185">Reference proteome</keyword>
<accession>A0A803VBU5</accession>
<evidence type="ECO:0000256" key="1">
    <source>
        <dbReference type="SAM" id="MobiDB-lite"/>
    </source>
</evidence>
<dbReference type="Ensembl" id="ENSFALT00000030532.1">
    <property type="protein sequence ID" value="ENSFALP00000020201.1"/>
    <property type="gene ID" value="ENSFALG00000025587.1"/>
</dbReference>
<reference evidence="2" key="3">
    <citation type="submission" date="2025-09" db="UniProtKB">
        <authorList>
            <consortium name="Ensembl"/>
        </authorList>
    </citation>
    <scope>IDENTIFICATION</scope>
</reference>
<dbReference type="AlphaFoldDB" id="A0A803VBU5"/>
<sequence length="119" mass="12265">MCLCSPWQSPAWCRSSSPGEPHGSGPRGPCARWSLGDPAPLSPSAGTGALAQWVLVELQGEVQPRQSGDLAGSLLGDLHYTCEHHGGGTEIPVKSTGGWKILEWGVGSAASSAPHQDAP</sequence>
<proteinExistence type="predicted"/>
<protein>
    <submittedName>
        <fullName evidence="2">Uncharacterized protein</fullName>
    </submittedName>
</protein>
<dbReference type="Proteomes" id="UP000016665">
    <property type="component" value="Chromosome 11"/>
</dbReference>
<feature type="region of interest" description="Disordered" evidence="1">
    <location>
        <begin position="13"/>
        <end position="46"/>
    </location>
</feature>
<feature type="compositionally biased region" description="Low complexity" evidence="1">
    <location>
        <begin position="15"/>
        <end position="29"/>
    </location>
</feature>
<reference evidence="2 3" key="1">
    <citation type="journal article" date="2012" name="Nature">
        <title>The genomic landscape of species divergence in Ficedula flycatchers.</title>
        <authorList>
            <person name="Ellegren H."/>
            <person name="Smeds L."/>
            <person name="Burri R."/>
            <person name="Olason P.I."/>
            <person name="Backstrom N."/>
            <person name="Kawakami T."/>
            <person name="Kunstner A."/>
            <person name="Makinen H."/>
            <person name="Nadachowska-Brzyska K."/>
            <person name="Qvarnstrom A."/>
            <person name="Uebbing S."/>
            <person name="Wolf J.B."/>
        </authorList>
    </citation>
    <scope>NUCLEOTIDE SEQUENCE [LARGE SCALE GENOMIC DNA]</scope>
</reference>
<evidence type="ECO:0000313" key="3">
    <source>
        <dbReference type="Proteomes" id="UP000016665"/>
    </source>
</evidence>
<name>A0A803VBU5_FICAL</name>
<reference evidence="2" key="2">
    <citation type="submission" date="2025-08" db="UniProtKB">
        <authorList>
            <consortium name="Ensembl"/>
        </authorList>
    </citation>
    <scope>IDENTIFICATION</scope>
</reference>
<evidence type="ECO:0000313" key="2">
    <source>
        <dbReference type="Ensembl" id="ENSFALP00000020201.1"/>
    </source>
</evidence>